<dbReference type="Pfam" id="PF00107">
    <property type="entry name" value="ADH_zinc_N"/>
    <property type="match status" value="1"/>
</dbReference>
<evidence type="ECO:0000313" key="12">
    <source>
        <dbReference type="Proteomes" id="UP000827092"/>
    </source>
</evidence>
<evidence type="ECO:0000256" key="8">
    <source>
        <dbReference type="ARBA" id="ARBA00032485"/>
    </source>
</evidence>
<dbReference type="PANTHER" id="PTHR43161:SF9">
    <property type="entry name" value="SORBITOL DEHYDROGENASE"/>
    <property type="match status" value="1"/>
</dbReference>
<dbReference type="EMBL" id="JAFNEN010000486">
    <property type="protein sequence ID" value="KAG8181969.1"/>
    <property type="molecule type" value="Genomic_DNA"/>
</dbReference>
<dbReference type="SUPFAM" id="SSF50129">
    <property type="entry name" value="GroES-like"/>
    <property type="match status" value="1"/>
</dbReference>
<evidence type="ECO:0000256" key="2">
    <source>
        <dbReference type="ARBA" id="ARBA00008072"/>
    </source>
</evidence>
<comment type="cofactor">
    <cofactor evidence="1 9">
        <name>Zn(2+)</name>
        <dbReference type="ChEBI" id="CHEBI:29105"/>
    </cofactor>
</comment>
<dbReference type="PROSITE" id="PS00059">
    <property type="entry name" value="ADH_ZINC"/>
    <property type="match status" value="1"/>
</dbReference>
<dbReference type="InterPro" id="IPR013149">
    <property type="entry name" value="ADH-like_C"/>
</dbReference>
<dbReference type="Proteomes" id="UP000827092">
    <property type="component" value="Unassembled WGS sequence"/>
</dbReference>
<comment type="caution">
    <text evidence="11">The sequence shown here is derived from an EMBL/GenBank/DDBJ whole genome shotgun (WGS) entry which is preliminary data.</text>
</comment>
<evidence type="ECO:0000256" key="9">
    <source>
        <dbReference type="RuleBase" id="RU361277"/>
    </source>
</evidence>
<dbReference type="GO" id="GO:0003939">
    <property type="term" value="F:L-iditol 2-dehydrogenase (NAD+) activity"/>
    <property type="evidence" value="ECO:0007669"/>
    <property type="project" value="TreeGrafter"/>
</dbReference>
<dbReference type="CDD" id="cd05285">
    <property type="entry name" value="sorbitol_DH"/>
    <property type="match status" value="1"/>
</dbReference>
<reference evidence="11 12" key="1">
    <citation type="journal article" date="2022" name="Nat. Ecol. Evol.">
        <title>A masculinizing supergene underlies an exaggerated male reproductive morph in a spider.</title>
        <authorList>
            <person name="Hendrickx F."/>
            <person name="De Corte Z."/>
            <person name="Sonet G."/>
            <person name="Van Belleghem S.M."/>
            <person name="Kostlbacher S."/>
            <person name="Vangestel C."/>
        </authorList>
    </citation>
    <scope>NUCLEOTIDE SEQUENCE [LARGE SCALE GENOMIC DNA]</scope>
    <source>
        <strain evidence="11">W744_W776</strain>
    </source>
</reference>
<dbReference type="InterPro" id="IPR045306">
    <property type="entry name" value="SDH-like"/>
</dbReference>
<protein>
    <recommendedName>
        <fullName evidence="7">Sorbitol dehydrogenase</fullName>
    </recommendedName>
    <alternativeName>
        <fullName evidence="8">Polyol dehydrogenase</fullName>
    </alternativeName>
</protein>
<dbReference type="AlphaFoldDB" id="A0AAV6UCQ7"/>
<evidence type="ECO:0000259" key="10">
    <source>
        <dbReference type="SMART" id="SM00829"/>
    </source>
</evidence>
<evidence type="ECO:0000313" key="11">
    <source>
        <dbReference type="EMBL" id="KAG8181969.1"/>
    </source>
</evidence>
<evidence type="ECO:0000256" key="4">
    <source>
        <dbReference type="ARBA" id="ARBA00022833"/>
    </source>
</evidence>
<sequence>MAEENLSAVLKCKGELILENRKVPEPTSHEALIAVHTVGICGSDVHYWKNGRIGDFIVKEPMVLGHESSGVVVKVGSEVKHLKPGDRVCMEPGVPCRRCEFCMGGRYNLCPDIKFAATPPYDGSLCRYYALDAAFCFKLPDHVSLEEGALIEPLSVAVHACRRAAVTAGKTILICGAGPIGLVNILTCKAMGASKICVTDISESRLKFAKELGADSTICVTGMDSASLVTKIKSTIGDSPDIAIECSGAEPSIRTAIMATKSGGTVMLVGLGAPEIKMPIIEASVREVDIKGIFRYANCYPIALGLVASGAVNVEPLITHRFKLEESLKAFETAHSGDAIKVIINCAK</sequence>
<organism evidence="11 12">
    <name type="scientific">Oedothorax gibbosus</name>
    <dbReference type="NCBI Taxonomy" id="931172"/>
    <lineage>
        <taxon>Eukaryota</taxon>
        <taxon>Metazoa</taxon>
        <taxon>Ecdysozoa</taxon>
        <taxon>Arthropoda</taxon>
        <taxon>Chelicerata</taxon>
        <taxon>Arachnida</taxon>
        <taxon>Araneae</taxon>
        <taxon>Araneomorphae</taxon>
        <taxon>Entelegynae</taxon>
        <taxon>Araneoidea</taxon>
        <taxon>Linyphiidae</taxon>
        <taxon>Erigoninae</taxon>
        <taxon>Oedothorax</taxon>
    </lineage>
</organism>
<dbReference type="PANTHER" id="PTHR43161">
    <property type="entry name" value="SORBITOL DEHYDROGENASE"/>
    <property type="match status" value="1"/>
</dbReference>
<dbReference type="GO" id="GO:0006062">
    <property type="term" value="P:sorbitol catabolic process"/>
    <property type="evidence" value="ECO:0007669"/>
    <property type="project" value="TreeGrafter"/>
</dbReference>
<evidence type="ECO:0000256" key="1">
    <source>
        <dbReference type="ARBA" id="ARBA00001947"/>
    </source>
</evidence>
<keyword evidence="6" id="KW-0520">NAD</keyword>
<accession>A0AAV6UCQ7</accession>
<dbReference type="Gene3D" id="3.90.180.10">
    <property type="entry name" value="Medium-chain alcohol dehydrogenases, catalytic domain"/>
    <property type="match status" value="1"/>
</dbReference>
<dbReference type="Gene3D" id="3.40.50.720">
    <property type="entry name" value="NAD(P)-binding Rossmann-like Domain"/>
    <property type="match status" value="1"/>
</dbReference>
<gene>
    <name evidence="11" type="ORF">JTE90_026907</name>
</gene>
<dbReference type="InterPro" id="IPR013154">
    <property type="entry name" value="ADH-like_N"/>
</dbReference>
<name>A0AAV6UCQ7_9ARAC</name>
<evidence type="ECO:0000256" key="7">
    <source>
        <dbReference type="ARBA" id="ARBA00026132"/>
    </source>
</evidence>
<keyword evidence="3 9" id="KW-0479">Metal-binding</keyword>
<feature type="domain" description="Enoyl reductase (ER)" evidence="10">
    <location>
        <begin position="14"/>
        <end position="344"/>
    </location>
</feature>
<dbReference type="FunFam" id="3.40.50.720:FF:000068">
    <property type="entry name" value="Sorbitol dehydrogenase"/>
    <property type="match status" value="1"/>
</dbReference>
<evidence type="ECO:0000256" key="6">
    <source>
        <dbReference type="ARBA" id="ARBA00023027"/>
    </source>
</evidence>
<keyword evidence="5" id="KW-0560">Oxidoreductase</keyword>
<dbReference type="InterPro" id="IPR036291">
    <property type="entry name" value="NAD(P)-bd_dom_sf"/>
</dbReference>
<dbReference type="Pfam" id="PF08240">
    <property type="entry name" value="ADH_N"/>
    <property type="match status" value="1"/>
</dbReference>
<dbReference type="SMART" id="SM00829">
    <property type="entry name" value="PKS_ER"/>
    <property type="match status" value="1"/>
</dbReference>
<dbReference type="InterPro" id="IPR011032">
    <property type="entry name" value="GroES-like_sf"/>
</dbReference>
<dbReference type="GO" id="GO:0008270">
    <property type="term" value="F:zinc ion binding"/>
    <property type="evidence" value="ECO:0007669"/>
    <property type="project" value="InterPro"/>
</dbReference>
<proteinExistence type="inferred from homology"/>
<evidence type="ECO:0000256" key="3">
    <source>
        <dbReference type="ARBA" id="ARBA00022723"/>
    </source>
</evidence>
<keyword evidence="4 9" id="KW-0862">Zinc</keyword>
<evidence type="ECO:0000256" key="5">
    <source>
        <dbReference type="ARBA" id="ARBA00023002"/>
    </source>
</evidence>
<dbReference type="InterPro" id="IPR020843">
    <property type="entry name" value="ER"/>
</dbReference>
<dbReference type="InterPro" id="IPR002328">
    <property type="entry name" value="ADH_Zn_CS"/>
</dbReference>
<keyword evidence="12" id="KW-1185">Reference proteome</keyword>
<comment type="similarity">
    <text evidence="2 9">Belongs to the zinc-containing alcohol dehydrogenase family.</text>
</comment>
<dbReference type="SUPFAM" id="SSF51735">
    <property type="entry name" value="NAD(P)-binding Rossmann-fold domains"/>
    <property type="match status" value="1"/>
</dbReference>